<keyword evidence="2" id="KW-0732">Signal</keyword>
<feature type="signal peptide" evidence="2">
    <location>
        <begin position="1"/>
        <end position="23"/>
    </location>
</feature>
<sequence>MLVQVLRGIVLLSAFNMFHFVQCRYGQCSHFRPNMHPKYLFCHYRNFQFHQTGESYEVDCYCKTTHEKSTAHDIYGCAAEVLAYMLKNTQSKNYRGYEEKCLEKYRKNFYSLWLNGTSTTIKATTSSATTKRAQELFSTTYLGGINETVIISPEREEDKIRIERKRVLDSAKLKLLVISTLMTTALSIQFLLIRHLRKVRQEWYESGLVVEYGGANAVVRMAAKKMKSAGKKRMKPKRKGALTRAKKFDRKPKTHRDCNRPPKKRSANVARSKNVSSDDNTTDLNNFYKGKQKGSQDSFPKELNRSRDASSEAKSK</sequence>
<reference evidence="3 4" key="1">
    <citation type="submission" date="2019-10" db="EMBL/GenBank/DDBJ databases">
        <title>Assembly and Annotation for the nematode Trichostrongylus colubriformis.</title>
        <authorList>
            <person name="Martin J."/>
        </authorList>
    </citation>
    <scope>NUCLEOTIDE SEQUENCE [LARGE SCALE GENOMIC DNA]</scope>
    <source>
        <strain evidence="3">G859</strain>
        <tissue evidence="3">Whole worm</tissue>
    </source>
</reference>
<gene>
    <name evidence="3" type="ORF">GCK32_002319</name>
</gene>
<dbReference type="EMBL" id="WIXE01014898">
    <property type="protein sequence ID" value="KAK5973928.1"/>
    <property type="molecule type" value="Genomic_DNA"/>
</dbReference>
<dbReference type="Proteomes" id="UP001331761">
    <property type="component" value="Unassembled WGS sequence"/>
</dbReference>
<evidence type="ECO:0000256" key="2">
    <source>
        <dbReference type="SAM" id="SignalP"/>
    </source>
</evidence>
<dbReference type="AlphaFoldDB" id="A0AAN8G064"/>
<keyword evidence="4" id="KW-1185">Reference proteome</keyword>
<comment type="caution">
    <text evidence="3">The sequence shown here is derived from an EMBL/GenBank/DDBJ whole genome shotgun (WGS) entry which is preliminary data.</text>
</comment>
<name>A0AAN8G064_TRICO</name>
<feature type="region of interest" description="Disordered" evidence="1">
    <location>
        <begin position="226"/>
        <end position="316"/>
    </location>
</feature>
<feature type="compositionally biased region" description="Polar residues" evidence="1">
    <location>
        <begin position="269"/>
        <end position="285"/>
    </location>
</feature>
<organism evidence="3 4">
    <name type="scientific">Trichostrongylus colubriformis</name>
    <name type="common">Black scour worm</name>
    <dbReference type="NCBI Taxonomy" id="6319"/>
    <lineage>
        <taxon>Eukaryota</taxon>
        <taxon>Metazoa</taxon>
        <taxon>Ecdysozoa</taxon>
        <taxon>Nematoda</taxon>
        <taxon>Chromadorea</taxon>
        <taxon>Rhabditida</taxon>
        <taxon>Rhabditina</taxon>
        <taxon>Rhabditomorpha</taxon>
        <taxon>Strongyloidea</taxon>
        <taxon>Trichostrongylidae</taxon>
        <taxon>Trichostrongylus</taxon>
    </lineage>
</organism>
<evidence type="ECO:0000313" key="3">
    <source>
        <dbReference type="EMBL" id="KAK5973928.1"/>
    </source>
</evidence>
<feature type="compositionally biased region" description="Basic residues" evidence="1">
    <location>
        <begin position="226"/>
        <end position="254"/>
    </location>
</feature>
<feature type="chain" id="PRO_5042922211" evidence="2">
    <location>
        <begin position="24"/>
        <end position="316"/>
    </location>
</feature>
<evidence type="ECO:0000256" key="1">
    <source>
        <dbReference type="SAM" id="MobiDB-lite"/>
    </source>
</evidence>
<proteinExistence type="predicted"/>
<feature type="compositionally biased region" description="Basic and acidic residues" evidence="1">
    <location>
        <begin position="299"/>
        <end position="316"/>
    </location>
</feature>
<accession>A0AAN8G064</accession>
<protein>
    <submittedName>
        <fullName evidence="3">Uncharacterized protein</fullName>
    </submittedName>
</protein>
<evidence type="ECO:0000313" key="4">
    <source>
        <dbReference type="Proteomes" id="UP001331761"/>
    </source>
</evidence>